<dbReference type="RefSeq" id="WP_256425657.1">
    <property type="nucleotide sequence ID" value="NZ_JANHDY010000328.1"/>
</dbReference>
<organism evidence="1 2">
    <name type="scientific">Bacillus cereus</name>
    <dbReference type="NCBI Taxonomy" id="1396"/>
    <lineage>
        <taxon>Bacteria</taxon>
        <taxon>Bacillati</taxon>
        <taxon>Bacillota</taxon>
        <taxon>Bacilli</taxon>
        <taxon>Bacillales</taxon>
        <taxon>Bacillaceae</taxon>
        <taxon>Bacillus</taxon>
        <taxon>Bacillus cereus group</taxon>
    </lineage>
</organism>
<gene>
    <name evidence="1" type="ORF">NPM19_32785</name>
</gene>
<reference evidence="1" key="1">
    <citation type="submission" date="2022-07" db="EMBL/GenBank/DDBJ databases">
        <title>Identification and characterization of Bacillus thuringiensis and other Bacillus cereus group isolates from spinach by whole genome sequencing.</title>
        <authorList>
            <person name="Zao X."/>
            <person name="Zervas A."/>
            <person name="Hendriks M."/>
            <person name="Rajkovic A."/>
            <person name="Van Overbeek L."/>
            <person name="Hendriksen N.B."/>
            <person name="Uyttendaele M."/>
        </authorList>
    </citation>
    <scope>NUCLEOTIDE SEQUENCE</scope>
    <source>
        <strain evidence="1">781001F-1</strain>
    </source>
</reference>
<evidence type="ECO:0000313" key="1">
    <source>
        <dbReference type="EMBL" id="MCQ6289317.1"/>
    </source>
</evidence>
<proteinExistence type="predicted"/>
<evidence type="ECO:0000313" key="2">
    <source>
        <dbReference type="Proteomes" id="UP001204643"/>
    </source>
</evidence>
<comment type="caution">
    <text evidence="1">The sequence shown here is derived from an EMBL/GenBank/DDBJ whole genome shotgun (WGS) entry which is preliminary data.</text>
</comment>
<dbReference type="Proteomes" id="UP001204643">
    <property type="component" value="Unassembled WGS sequence"/>
</dbReference>
<name>A0AAW5L7R0_BACCE</name>
<feature type="non-terminal residue" evidence="1">
    <location>
        <position position="1"/>
    </location>
</feature>
<dbReference type="AlphaFoldDB" id="A0AAW5L7R0"/>
<accession>A0AAW5L7R0</accession>
<sequence length="66" mass="7186">GWIPSPGLLGPLEKFTTNLYKLQAKISGLIDAIEGSSSSVDSAFLEAELKNMKVSWDDVYTQAKIL</sequence>
<protein>
    <submittedName>
        <fullName evidence="1">Uncharacterized protein</fullName>
    </submittedName>
</protein>
<dbReference type="Gene3D" id="1.20.1170.10">
    <property type="match status" value="1"/>
</dbReference>
<dbReference type="EMBL" id="JANHEB010000277">
    <property type="protein sequence ID" value="MCQ6289317.1"/>
    <property type="molecule type" value="Genomic_DNA"/>
</dbReference>